<evidence type="ECO:0000313" key="4">
    <source>
        <dbReference type="EMBL" id="ETX04860.1"/>
    </source>
</evidence>
<organism evidence="4 5">
    <name type="scientific">Candidatus Entotheonella gemina</name>
    <dbReference type="NCBI Taxonomy" id="1429439"/>
    <lineage>
        <taxon>Bacteria</taxon>
        <taxon>Pseudomonadati</taxon>
        <taxon>Nitrospinota/Tectimicrobiota group</taxon>
        <taxon>Candidatus Tectimicrobiota</taxon>
        <taxon>Candidatus Entotheonellia</taxon>
        <taxon>Candidatus Entotheonellales</taxon>
        <taxon>Candidatus Entotheonellaceae</taxon>
        <taxon>Candidatus Entotheonella</taxon>
    </lineage>
</organism>
<sequence length="307" mass="34057">MSESVLPLTTIGNTTPRIDAIERVTGQAKYTNDIKLPGMLYARVLRSPHPHARILSIDTCEASGLPGVQAVITHETAHVVWGAGSVSGGRQYNEAVKERTLHRRYIFNNPVRCVGEPVAAVAATDRHTAEQALALIRVEYEVLPFVLEPEAALADEAPRIWPEGNLCPDIDNRFEPVVFDLGDIEAGFAEADRVFEQRYETGFIHNAQLEIRCALAHWQGDTLTLYTPTQGIANCRHDMARDLGLEDHQVRVVCSYMGGGFGNKNQNQDADLIAATLSRHTNAPVMLEYARREDWLGVHGRWPTVQT</sequence>
<keyword evidence="2" id="KW-0560">Oxidoreductase</keyword>
<evidence type="ECO:0000256" key="1">
    <source>
        <dbReference type="ARBA" id="ARBA00022505"/>
    </source>
</evidence>
<dbReference type="Gene3D" id="3.90.1170.50">
    <property type="entry name" value="Aldehyde oxidase/xanthine dehydrogenase, a/b hammerhead"/>
    <property type="match status" value="1"/>
</dbReference>
<dbReference type="SUPFAM" id="SSF54665">
    <property type="entry name" value="CO dehydrogenase molybdoprotein N-domain-like"/>
    <property type="match status" value="1"/>
</dbReference>
<dbReference type="AlphaFoldDB" id="W4M3V3"/>
<dbReference type="HOGENOM" id="CLU_001681_8_2_7"/>
<evidence type="ECO:0000256" key="2">
    <source>
        <dbReference type="ARBA" id="ARBA00023002"/>
    </source>
</evidence>
<dbReference type="Pfam" id="PF02738">
    <property type="entry name" value="MoCoBD_1"/>
    <property type="match status" value="1"/>
</dbReference>
<dbReference type="GO" id="GO:0016491">
    <property type="term" value="F:oxidoreductase activity"/>
    <property type="evidence" value="ECO:0007669"/>
    <property type="project" value="UniProtKB-KW"/>
</dbReference>
<keyword evidence="1" id="KW-0500">Molybdenum</keyword>
<dbReference type="InterPro" id="IPR016208">
    <property type="entry name" value="Ald_Oxase/xanthine_DH-like"/>
</dbReference>
<keyword evidence="5" id="KW-1185">Reference proteome</keyword>
<evidence type="ECO:0000259" key="3">
    <source>
        <dbReference type="SMART" id="SM01008"/>
    </source>
</evidence>
<dbReference type="InterPro" id="IPR008274">
    <property type="entry name" value="AldOxase/xan_DH_MoCoBD1"/>
</dbReference>
<dbReference type="Proteomes" id="UP000019140">
    <property type="component" value="Unassembled WGS sequence"/>
</dbReference>
<dbReference type="InterPro" id="IPR036856">
    <property type="entry name" value="Ald_Oxase/Xan_DH_a/b_sf"/>
</dbReference>
<proteinExistence type="predicted"/>
<dbReference type="InterPro" id="IPR000674">
    <property type="entry name" value="Ald_Oxase/Xan_DH_a/b"/>
</dbReference>
<feature type="non-terminal residue" evidence="4">
    <location>
        <position position="307"/>
    </location>
</feature>
<dbReference type="GO" id="GO:0005506">
    <property type="term" value="F:iron ion binding"/>
    <property type="evidence" value="ECO:0007669"/>
    <property type="project" value="InterPro"/>
</dbReference>
<dbReference type="SMART" id="SM01008">
    <property type="entry name" value="Ald_Xan_dh_C"/>
    <property type="match status" value="1"/>
</dbReference>
<dbReference type="PANTHER" id="PTHR11908">
    <property type="entry name" value="XANTHINE DEHYDROGENASE"/>
    <property type="match status" value="1"/>
</dbReference>
<dbReference type="Pfam" id="PF01315">
    <property type="entry name" value="Ald_Xan_dh_C"/>
    <property type="match status" value="1"/>
</dbReference>
<dbReference type="SUPFAM" id="SSF56003">
    <property type="entry name" value="Molybdenum cofactor-binding domain"/>
    <property type="match status" value="1"/>
</dbReference>
<feature type="domain" description="Aldehyde oxidase/xanthine dehydrogenase a/b hammerhead" evidence="3">
    <location>
        <begin position="25"/>
        <end position="144"/>
    </location>
</feature>
<dbReference type="PANTHER" id="PTHR11908:SF132">
    <property type="entry name" value="ALDEHYDE OXIDASE 1-RELATED"/>
    <property type="match status" value="1"/>
</dbReference>
<evidence type="ECO:0000313" key="5">
    <source>
        <dbReference type="Proteomes" id="UP000019140"/>
    </source>
</evidence>
<name>W4M3V3_9BACT</name>
<reference evidence="4 5" key="1">
    <citation type="journal article" date="2014" name="Nature">
        <title>An environmental bacterial taxon with a large and distinct metabolic repertoire.</title>
        <authorList>
            <person name="Wilson M.C."/>
            <person name="Mori T."/>
            <person name="Ruckert C."/>
            <person name="Uria A.R."/>
            <person name="Helf M.J."/>
            <person name="Takada K."/>
            <person name="Gernert C."/>
            <person name="Steffens U.A."/>
            <person name="Heycke N."/>
            <person name="Schmitt S."/>
            <person name="Rinke C."/>
            <person name="Helfrich E.J."/>
            <person name="Brachmann A.O."/>
            <person name="Gurgui C."/>
            <person name="Wakimoto T."/>
            <person name="Kracht M."/>
            <person name="Crusemann M."/>
            <person name="Hentschel U."/>
            <person name="Abe I."/>
            <person name="Matsunaga S."/>
            <person name="Kalinowski J."/>
            <person name="Takeyama H."/>
            <person name="Piel J."/>
        </authorList>
    </citation>
    <scope>NUCLEOTIDE SEQUENCE [LARGE SCALE GENOMIC DNA]</scope>
    <source>
        <strain evidence="5">TSY2</strain>
    </source>
</reference>
<dbReference type="Gene3D" id="3.30.365.10">
    <property type="entry name" value="Aldehyde oxidase/xanthine dehydrogenase, molybdopterin binding domain"/>
    <property type="match status" value="2"/>
</dbReference>
<accession>W4M3V3</accession>
<dbReference type="InterPro" id="IPR037165">
    <property type="entry name" value="AldOxase/xan_DH_Mopterin-bd_sf"/>
</dbReference>
<dbReference type="EMBL" id="AZHX01001100">
    <property type="protein sequence ID" value="ETX04860.1"/>
    <property type="molecule type" value="Genomic_DNA"/>
</dbReference>
<gene>
    <name evidence="4" type="ORF">ETSY2_26365</name>
</gene>
<protein>
    <recommendedName>
        <fullName evidence="3">Aldehyde oxidase/xanthine dehydrogenase a/b hammerhead domain-containing protein</fullName>
    </recommendedName>
</protein>
<comment type="caution">
    <text evidence="4">The sequence shown here is derived from an EMBL/GenBank/DDBJ whole genome shotgun (WGS) entry which is preliminary data.</text>
</comment>